<dbReference type="Proteomes" id="UP001296993">
    <property type="component" value="Unassembled WGS sequence"/>
</dbReference>
<feature type="region of interest" description="Disordered" evidence="5">
    <location>
        <begin position="220"/>
        <end position="242"/>
    </location>
</feature>
<accession>A0ABS4XK45</accession>
<dbReference type="InterPro" id="IPR047589">
    <property type="entry name" value="DUF11_rpt"/>
</dbReference>
<evidence type="ECO:0000313" key="11">
    <source>
        <dbReference type="Proteomes" id="UP001296993"/>
    </source>
</evidence>
<dbReference type="CDD" id="cd00198">
    <property type="entry name" value="vWFA"/>
    <property type="match status" value="1"/>
</dbReference>
<evidence type="ECO:0000256" key="5">
    <source>
        <dbReference type="SAM" id="MobiDB-lite"/>
    </source>
</evidence>
<dbReference type="InterPro" id="IPR002035">
    <property type="entry name" value="VWF_A"/>
</dbReference>
<evidence type="ECO:0000259" key="8">
    <source>
        <dbReference type="PROSITE" id="PS50234"/>
    </source>
</evidence>
<keyword evidence="3 7" id="KW-0732">Signal</keyword>
<feature type="transmembrane region" description="Helical" evidence="6">
    <location>
        <begin position="2422"/>
        <end position="2444"/>
    </location>
</feature>
<proteinExistence type="predicted"/>
<gene>
    <name evidence="10" type="ORF">JOF47_004279</name>
</gene>
<evidence type="ECO:0000256" key="7">
    <source>
        <dbReference type="SAM" id="SignalP"/>
    </source>
</evidence>
<dbReference type="SUPFAM" id="SSF53300">
    <property type="entry name" value="vWA-like"/>
    <property type="match status" value="1"/>
</dbReference>
<dbReference type="RefSeq" id="WP_210002506.1">
    <property type="nucleotide sequence ID" value="NZ_BAAAJY010000004.1"/>
</dbReference>
<keyword evidence="6" id="KW-1133">Transmembrane helix</keyword>
<evidence type="ECO:0000313" key="10">
    <source>
        <dbReference type="EMBL" id="MBP2388706.1"/>
    </source>
</evidence>
<evidence type="ECO:0000256" key="1">
    <source>
        <dbReference type="ARBA" id="ARBA00022512"/>
    </source>
</evidence>
<dbReference type="Pfam" id="PF25549">
    <property type="entry name" value="DUF7927"/>
    <property type="match status" value="1"/>
</dbReference>
<dbReference type="InterPro" id="IPR019931">
    <property type="entry name" value="LPXTG_anchor"/>
</dbReference>
<dbReference type="NCBIfam" id="TIGR01167">
    <property type="entry name" value="LPXTG_anchor"/>
    <property type="match status" value="1"/>
</dbReference>
<name>A0ABS4XK45_9MICC</name>
<keyword evidence="1" id="KW-0134">Cell wall</keyword>
<feature type="compositionally biased region" description="Polar residues" evidence="5">
    <location>
        <begin position="228"/>
        <end position="242"/>
    </location>
</feature>
<dbReference type="NCBIfam" id="NF041528">
    <property type="entry name" value="strep_LAETG"/>
    <property type="match status" value="1"/>
</dbReference>
<feature type="region of interest" description="Disordered" evidence="5">
    <location>
        <begin position="27"/>
        <end position="90"/>
    </location>
</feature>
<dbReference type="Gene3D" id="3.40.50.410">
    <property type="entry name" value="von Willebrand factor, type A domain"/>
    <property type="match status" value="1"/>
</dbReference>
<keyword evidence="6" id="KW-0812">Transmembrane</keyword>
<feature type="signal peptide" evidence="7">
    <location>
        <begin position="1"/>
        <end position="25"/>
    </location>
</feature>
<dbReference type="InterPro" id="IPR055371">
    <property type="entry name" value="SpaA_PFL_dom_4"/>
</dbReference>
<feature type="compositionally biased region" description="Polar residues" evidence="5">
    <location>
        <begin position="2201"/>
        <end position="2226"/>
    </location>
</feature>
<organism evidence="10 11">
    <name type="scientific">Paeniglutamicibacter kerguelensis</name>
    <dbReference type="NCBI Taxonomy" id="254788"/>
    <lineage>
        <taxon>Bacteria</taxon>
        <taxon>Bacillati</taxon>
        <taxon>Actinomycetota</taxon>
        <taxon>Actinomycetes</taxon>
        <taxon>Micrococcales</taxon>
        <taxon>Micrococcaceae</taxon>
        <taxon>Paeniglutamicibacter</taxon>
    </lineage>
</organism>
<dbReference type="InterPro" id="IPR036465">
    <property type="entry name" value="vWFA_dom_sf"/>
</dbReference>
<protein>
    <submittedName>
        <fullName evidence="10">Repeat protein (TIGR01451 family)/LPXTG-motif cell wall-anchored protein</fullName>
    </submittedName>
</protein>
<keyword evidence="6" id="KW-0472">Membrane</keyword>
<evidence type="ECO:0000256" key="3">
    <source>
        <dbReference type="ARBA" id="ARBA00022729"/>
    </source>
</evidence>
<reference evidence="10 11" key="1">
    <citation type="submission" date="2021-03" db="EMBL/GenBank/DDBJ databases">
        <title>Sequencing the genomes of 1000 actinobacteria strains.</title>
        <authorList>
            <person name="Klenk H.-P."/>
        </authorList>
    </citation>
    <scope>NUCLEOTIDE SEQUENCE [LARGE SCALE GENOMIC DNA]</scope>
    <source>
        <strain evidence="10 11">DSM 15797</strain>
    </source>
</reference>
<dbReference type="Pfam" id="PF24514">
    <property type="entry name" value="SpaA_4"/>
    <property type="match status" value="2"/>
</dbReference>
<evidence type="ECO:0000256" key="6">
    <source>
        <dbReference type="SAM" id="Phobius"/>
    </source>
</evidence>
<keyword evidence="11" id="KW-1185">Reference proteome</keyword>
<feature type="chain" id="PRO_5046346847" evidence="7">
    <location>
        <begin position="26"/>
        <end position="2452"/>
    </location>
</feature>
<dbReference type="PROSITE" id="PS50234">
    <property type="entry name" value="VWFA"/>
    <property type="match status" value="1"/>
</dbReference>
<feature type="domain" description="VWFA" evidence="8">
    <location>
        <begin position="270"/>
        <end position="478"/>
    </location>
</feature>
<dbReference type="InterPro" id="IPR057687">
    <property type="entry name" value="DUF7927"/>
</dbReference>
<feature type="compositionally biased region" description="Basic and acidic residues" evidence="5">
    <location>
        <begin position="34"/>
        <end position="43"/>
    </location>
</feature>
<dbReference type="NCBIfam" id="TIGR01451">
    <property type="entry name" value="B_ant_repeat"/>
    <property type="match status" value="1"/>
</dbReference>
<evidence type="ECO:0000259" key="9">
    <source>
        <dbReference type="PROSITE" id="PS50847"/>
    </source>
</evidence>
<dbReference type="PROSITE" id="PS50847">
    <property type="entry name" value="GRAM_POS_ANCHORING"/>
    <property type="match status" value="1"/>
</dbReference>
<evidence type="ECO:0000256" key="2">
    <source>
        <dbReference type="ARBA" id="ARBA00022525"/>
    </source>
</evidence>
<comment type="caution">
    <text evidence="10">The sequence shown here is derived from an EMBL/GenBank/DDBJ whole genome shotgun (WGS) entry which is preliminary data.</text>
</comment>
<feature type="region of interest" description="Disordered" evidence="5">
    <location>
        <begin position="2201"/>
        <end position="2230"/>
    </location>
</feature>
<feature type="compositionally biased region" description="Low complexity" evidence="5">
    <location>
        <begin position="48"/>
        <end position="58"/>
    </location>
</feature>
<feature type="domain" description="Gram-positive cocci surface proteins LPxTG" evidence="9">
    <location>
        <begin position="2414"/>
        <end position="2452"/>
    </location>
</feature>
<feature type="region of interest" description="Disordered" evidence="5">
    <location>
        <begin position="2376"/>
        <end position="2409"/>
    </location>
</feature>
<dbReference type="EMBL" id="JAGIOF010000004">
    <property type="protein sequence ID" value="MBP2388706.1"/>
    <property type="molecule type" value="Genomic_DNA"/>
</dbReference>
<evidence type="ECO:0000256" key="4">
    <source>
        <dbReference type="ARBA" id="ARBA00023088"/>
    </source>
</evidence>
<keyword evidence="2" id="KW-0964">Secreted</keyword>
<keyword evidence="4" id="KW-0572">Peptidoglycan-anchor</keyword>
<dbReference type="Pfam" id="PF00092">
    <property type="entry name" value="VWA"/>
    <property type="match status" value="1"/>
</dbReference>
<sequence length="2452" mass="254252">MGATATTALVATMMFGGGGFNPAVAAPVDNQDSGVERQLRDAVEGPETSTGSKGTKTGAETVAPESKPEETSKQNTAKSSDEPVTLAVPPTAGETAVINVKVRAVRGANGTAAKPATGSVKLELRNGTSASPDSPGSLVGKPWSVCTVDADGDCSFTVPKDGLSKSYWVIPSWTSDAYYINDTLITGNNTNSGDDRFAQTPYVFRTPQLKAKQTVQLPSTAGMPAKSNVGNPTLNNPASRNTANRWKTNGFFPVSIKNPRFQPTCKPGLSVALVIDLSTSMTSSGSAGLNGAKKAANAMFNALASSGSNANVNLFTFGNDAPVTGQGSTRTNSFVATPGNIDAFAERIKALSVSGTQYTNWDAGLDYVAKNAAKADVAIVLTDGNPTRSRAGSNSTWTYFGQMEEAIFSANAIKDNGTQILAFGVGSGISDTVGGNNLAAVSGQKQWTGKGKIGDSDYAITSDWDLVSQQLAAMANGLGCAASIAVEKTVIDAEGNSSVGNGWEFGATKTTSAGTLSPTEKQSTVNGKATWNVSFPAPGDTANISIKETAKPDWTMKSASCTINNDPMSAGVDLAKGQLDLTGIGIGDDVICKVVNQIEPTSLTVQKTWMINGKPATAAEAKAYGASAAPKLTPAPKAGQPSFGQAVGGYAPGTKVNVNETFTTGDRCVATSQTIAVGDGASVPLTDKGLDVVLARGGNTATITNKINCDATLTLVKTVDNKGGSGATATDWKLSAIKAGGTTNLENVATGTSKSVVSGTYKLSESAGPAGYDLTNLACVNGSTPVAGVDLKNPTVALNLGDNVTCTFTNTKTSYLDLVVSKTVDASFDRDYNWTINKSVDPSQKTVNSATGNVEFNYGVEVSAGKPADSNFKVSGSITVENRNAIAFKDVALSDNLPDAVCAIKTTTGAAVSGPVLIQPGTTTFNYTCAMPSKTTAATAGTNVATATWNSGTYFGTTGKANGSKAFDFAKVSPKVTDGSVTVTDDHFDLAGVEGGNVVTVGQAPKKFEYAANWPGETGKCIDYKNTAKFISTDGEKGQDSETVTLCVEKPLTLDLDAKAAFDRDHDWKIEKKADKSSFNVDGDGNITAGYKVTATEAGHADSNWKLGGTITVKNPNSFGEITARIGKTLSLKGVACTIKGTDADKAEGFQVLVPAGASQVLDYDCDVASGVDEADYKNQTNVATATWGNGRTASSPVKSFGFALAAETDTEITVTDDKYTDNNHVLGTVKLAESPKVFSYDVEWEGTAGKCTTFTNTATIDGDTNHPAGNESSAAIDVCVEKGLTAVKTVDAGFTRDYDWKIAKEAEKTSFTVDENGKAIANYTVSATQEGHNDRDWTMSGSIDVFNPNQQGEMKVGVADVAGIPGAVCTVAGDGQDVTVPAATVVDGKVLPGKATVAYDCELPDGVDASNYEGKKNTATITWTGVEGKPRTADFAADIEFTQAKGIDDTVTIVDDKTVPGDAKVLGTATRGEIPTEFTYPVELQGVAGKCTTFTNTAVLQEEAGADDNNTATADVEVCAKAGLGISKTAEASFDREYLWKLAKKANDPTTVGIGLDGEAAFDYTVTATPNGYKDSNHALAGGITLTNPNEFADGGITATVTDSIDIKGTTCDIDAKDSDPDTEGLQVMVPAGSVGDEAVVLPYTCTGVPENEDYEGVNTATASWKNVAGTTVDATATAAVTYEQQGSKNHEVRVLDDKAGTVEDPELLGTATWNAERTPTEFTYSLTFKNDDELAADGTCKAYTNTATIPDAKKSASETVKVCIQVGAPTVEKTVTGTSQGADGSWNITYNVVVTGDASLLGRYSLEDTLRFGEGIKVNSAAWTGPVNGHWDELDGGSPNYTEELASNQLIGAMAVDTYTVSVNATVAADVIGSGAGNCKLAEGEDGTGFLNSATIAANGKKTDVEACATPVAPEFDKRAKELVQHTDADGNWDGTWDASYDLVVTNPGTKGQAMNYSLTDTPQFAAGVVINDRVVTSETGTANTGWNGKDSQTDKVANQVALEAGTKHTYSVTVNVSFGADIAKGERVCAADGTEGGKGLLNSGTLTSGNESITDQACLDIPAPEANVVKTATGATENPDGTWAIGYTVVVNNNSDVATRYDLTDTLRFGKGLNVTGASWELKGTETKGAWETPGTEKSEAMAEGRALEARSSETYTVTVNVTPEDGAIGSAAATCETEVTPHDRGFLNEATLKHNGSTTASRDCTTPVKNPRSYSMVKTSDPASGETVWPGEEINYTVTVKNTGEFVYTGAVVTDEMSGWQQSATLKEGSLKASGGETAIEGSKLVWTVGDLAVGESKTLTYTITVNAEAWDRILVNVASGNGDVPPSVTTHPTPEYHKLPEPPVVIEPPVVVPPVVEPPIVVPPVVEEPAPELPGQEVEIPETPGTATEDPRLPGTETQVPPRKPVVPLAETGASNATLWIVGSGALAMLLGAGLMVVARRRKAGGN</sequence>
<dbReference type="SMART" id="SM00327">
    <property type="entry name" value="VWA"/>
    <property type="match status" value="1"/>
</dbReference>